<accession>A0A553JSD7</accession>
<dbReference type="RefSeq" id="WP_143563404.1">
    <property type="nucleotide sequence ID" value="NZ_BMPL01000037.1"/>
</dbReference>
<dbReference type="EMBL" id="VKGK01000004">
    <property type="protein sequence ID" value="TRY15372.1"/>
    <property type="molecule type" value="Genomic_DNA"/>
</dbReference>
<evidence type="ECO:0000313" key="8">
    <source>
        <dbReference type="EMBL" id="TRY15372.1"/>
    </source>
</evidence>
<keyword evidence="4" id="KW-0249">Electron transport</keyword>
<evidence type="ECO:0000256" key="4">
    <source>
        <dbReference type="ARBA" id="ARBA00022982"/>
    </source>
</evidence>
<evidence type="ECO:0000256" key="3">
    <source>
        <dbReference type="ARBA" id="ARBA00022723"/>
    </source>
</evidence>
<dbReference type="Gene3D" id="1.10.1130.10">
    <property type="entry name" value="Flavocytochrome C3, Chain A"/>
    <property type="match status" value="1"/>
</dbReference>
<dbReference type="InterPro" id="IPR020942">
    <property type="entry name" value="Cyt_c_III_dom"/>
</dbReference>
<dbReference type="GO" id="GO:0020037">
    <property type="term" value="F:heme binding"/>
    <property type="evidence" value="ECO:0007669"/>
    <property type="project" value="InterPro"/>
</dbReference>
<dbReference type="SUPFAM" id="SSF48695">
    <property type="entry name" value="Multiheme cytochromes"/>
    <property type="match status" value="1"/>
</dbReference>
<dbReference type="Proteomes" id="UP000318126">
    <property type="component" value="Unassembled WGS sequence"/>
</dbReference>
<evidence type="ECO:0000256" key="6">
    <source>
        <dbReference type="SAM" id="SignalP"/>
    </source>
</evidence>
<dbReference type="GO" id="GO:0009055">
    <property type="term" value="F:electron transfer activity"/>
    <property type="evidence" value="ECO:0007669"/>
    <property type="project" value="InterPro"/>
</dbReference>
<feature type="domain" description="Class III cytochrome C" evidence="7">
    <location>
        <begin position="18"/>
        <end position="74"/>
    </location>
</feature>
<dbReference type="Pfam" id="PF02085">
    <property type="entry name" value="Cytochrom_CIII"/>
    <property type="match status" value="1"/>
</dbReference>
<keyword evidence="1" id="KW-0813">Transport</keyword>
<evidence type="ECO:0000256" key="1">
    <source>
        <dbReference type="ARBA" id="ARBA00022448"/>
    </source>
</evidence>
<keyword evidence="3" id="KW-0479">Metal-binding</keyword>
<organism evidence="8 9">
    <name type="scientific">Shewanella hanedai</name>
    <name type="common">Alteromonas hanedai</name>
    <dbReference type="NCBI Taxonomy" id="25"/>
    <lineage>
        <taxon>Bacteria</taxon>
        <taxon>Pseudomonadati</taxon>
        <taxon>Pseudomonadota</taxon>
        <taxon>Gammaproteobacteria</taxon>
        <taxon>Alteromonadales</taxon>
        <taxon>Shewanellaceae</taxon>
        <taxon>Shewanella</taxon>
    </lineage>
</organism>
<dbReference type="OrthoDB" id="6272051at2"/>
<dbReference type="AlphaFoldDB" id="A0A553JSD7"/>
<keyword evidence="9" id="KW-1185">Reference proteome</keyword>
<evidence type="ECO:0000259" key="7">
    <source>
        <dbReference type="Pfam" id="PF02085"/>
    </source>
</evidence>
<gene>
    <name evidence="8" type="ORF">FN961_04740</name>
</gene>
<sequence length="76" mass="8137">MKYLTLLAATLLFAGSAAAVDCTDCHEPIDQAVHVEAEATLGTCNDCHGFADAHEVDMDLHEESLKMAECVDCHGM</sequence>
<dbReference type="InterPro" id="IPR036280">
    <property type="entry name" value="Multihaem_cyt_sf"/>
</dbReference>
<comment type="caution">
    <text evidence="8">The sequence shown here is derived from an EMBL/GenBank/DDBJ whole genome shotgun (WGS) entry which is preliminary data.</text>
</comment>
<proteinExistence type="predicted"/>
<protein>
    <recommendedName>
        <fullName evidence="7">Class III cytochrome C domain-containing protein</fullName>
    </recommendedName>
</protein>
<name>A0A553JSD7_SHEHA</name>
<evidence type="ECO:0000313" key="9">
    <source>
        <dbReference type="Proteomes" id="UP000318126"/>
    </source>
</evidence>
<keyword evidence="2" id="KW-0349">Heme</keyword>
<reference evidence="9" key="1">
    <citation type="submission" date="2019-07" db="EMBL/GenBank/DDBJ databases">
        <title>Shewanella sp. YLB-08 draft genomic sequence.</title>
        <authorList>
            <person name="Yu L."/>
        </authorList>
    </citation>
    <scope>NUCLEOTIDE SEQUENCE [LARGE SCALE GENOMIC DNA]</scope>
    <source>
        <strain evidence="9">JCM 20706</strain>
    </source>
</reference>
<evidence type="ECO:0000256" key="5">
    <source>
        <dbReference type="ARBA" id="ARBA00023004"/>
    </source>
</evidence>
<feature type="signal peptide" evidence="6">
    <location>
        <begin position="1"/>
        <end position="19"/>
    </location>
</feature>
<evidence type="ECO:0000256" key="2">
    <source>
        <dbReference type="ARBA" id="ARBA00022617"/>
    </source>
</evidence>
<keyword evidence="5" id="KW-0408">Iron</keyword>
<feature type="chain" id="PRO_5022191710" description="Class III cytochrome C domain-containing protein" evidence="6">
    <location>
        <begin position="20"/>
        <end position="76"/>
    </location>
</feature>
<keyword evidence="6" id="KW-0732">Signal</keyword>
<dbReference type="GO" id="GO:0046872">
    <property type="term" value="F:metal ion binding"/>
    <property type="evidence" value="ECO:0007669"/>
    <property type="project" value="UniProtKB-KW"/>
</dbReference>